<organism evidence="1 2">
    <name type="scientific">Paraglomus brasilianum</name>
    <dbReference type="NCBI Taxonomy" id="144538"/>
    <lineage>
        <taxon>Eukaryota</taxon>
        <taxon>Fungi</taxon>
        <taxon>Fungi incertae sedis</taxon>
        <taxon>Mucoromycota</taxon>
        <taxon>Glomeromycotina</taxon>
        <taxon>Glomeromycetes</taxon>
        <taxon>Paraglomerales</taxon>
        <taxon>Paraglomeraceae</taxon>
        <taxon>Paraglomus</taxon>
    </lineage>
</organism>
<evidence type="ECO:0000313" key="2">
    <source>
        <dbReference type="Proteomes" id="UP000789739"/>
    </source>
</evidence>
<comment type="caution">
    <text evidence="1">The sequence shown here is derived from an EMBL/GenBank/DDBJ whole genome shotgun (WGS) entry which is preliminary data.</text>
</comment>
<name>A0A9N9D206_9GLOM</name>
<keyword evidence="2" id="KW-1185">Reference proteome</keyword>
<sequence length="55" mass="6207">MSKQLDSTINQRAIFGGSDKIVHVWIEQYDEPLKGIDLNIDETLVASASDIDRIF</sequence>
<protein>
    <submittedName>
        <fullName evidence="1">3377_t:CDS:1</fullName>
    </submittedName>
</protein>
<accession>A0A9N9D206</accession>
<reference evidence="1" key="1">
    <citation type="submission" date="2021-06" db="EMBL/GenBank/DDBJ databases">
        <authorList>
            <person name="Kallberg Y."/>
            <person name="Tangrot J."/>
            <person name="Rosling A."/>
        </authorList>
    </citation>
    <scope>NUCLEOTIDE SEQUENCE</scope>
    <source>
        <strain evidence="1">BR232B</strain>
    </source>
</reference>
<dbReference type="OrthoDB" id="1602884at2759"/>
<dbReference type="AlphaFoldDB" id="A0A9N9D206"/>
<proteinExistence type="predicted"/>
<gene>
    <name evidence="1" type="ORF">PBRASI_LOCUS8826</name>
</gene>
<evidence type="ECO:0000313" key="1">
    <source>
        <dbReference type="EMBL" id="CAG8623147.1"/>
    </source>
</evidence>
<dbReference type="Proteomes" id="UP000789739">
    <property type="component" value="Unassembled WGS sequence"/>
</dbReference>
<dbReference type="EMBL" id="CAJVPI010001684">
    <property type="protein sequence ID" value="CAG8623147.1"/>
    <property type="molecule type" value="Genomic_DNA"/>
</dbReference>